<name>A0A1E5IMK6_ENDTX</name>
<protein>
    <recommendedName>
        <fullName evidence="3 7">3-deoxy-D-manno-octulosonic acid transferase</fullName>
        <shortName evidence="7">Kdo transferase</shortName>
        <ecNumber evidence="2 7">2.4.99.12</ecNumber>
    </recommendedName>
    <alternativeName>
        <fullName evidence="5 7">Lipid IV(A) 3-deoxy-D-manno-octulosonic acid transferase</fullName>
    </alternativeName>
</protein>
<accession>A0A1E5IMK6</accession>
<dbReference type="PANTHER" id="PTHR42755">
    <property type="entry name" value="3-DEOXY-MANNO-OCTULOSONATE CYTIDYLYLTRANSFERASE"/>
    <property type="match status" value="1"/>
</dbReference>
<dbReference type="InterPro" id="IPR007507">
    <property type="entry name" value="Glycos_transf_N"/>
</dbReference>
<keyword evidence="10" id="KW-1185">Reference proteome</keyword>
<evidence type="ECO:0000313" key="9">
    <source>
        <dbReference type="EMBL" id="OEG71725.1"/>
    </source>
</evidence>
<dbReference type="GO" id="GO:0009245">
    <property type="term" value="P:lipid A biosynthetic process"/>
    <property type="evidence" value="ECO:0007669"/>
    <property type="project" value="TreeGrafter"/>
</dbReference>
<keyword evidence="7" id="KW-0472">Membrane</keyword>
<dbReference type="GO" id="GO:0009244">
    <property type="term" value="P:lipopolysaccharide core region biosynthetic process"/>
    <property type="evidence" value="ECO:0007669"/>
    <property type="project" value="UniProtKB-UniRule"/>
</dbReference>
<dbReference type="InterPro" id="IPR039901">
    <property type="entry name" value="Kdotransferase"/>
</dbReference>
<dbReference type="PANTHER" id="PTHR42755:SF1">
    <property type="entry name" value="3-DEOXY-D-MANNO-OCTULOSONIC ACID TRANSFERASE, MITOCHONDRIAL-RELATED"/>
    <property type="match status" value="1"/>
</dbReference>
<dbReference type="InterPro" id="IPR038107">
    <property type="entry name" value="Glycos_transf_N_sf"/>
</dbReference>
<dbReference type="EMBL" id="LNVX01000092">
    <property type="protein sequence ID" value="OEG71725.1"/>
    <property type="molecule type" value="Genomic_DNA"/>
</dbReference>
<evidence type="ECO:0000256" key="2">
    <source>
        <dbReference type="ARBA" id="ARBA00012621"/>
    </source>
</evidence>
<comment type="catalytic activity">
    <reaction evidence="6 7">
        <text>lipid IVA (E. coli) + CMP-3-deoxy-beta-D-manno-octulosonate = alpha-Kdo-(2-&gt;6)-lipid IVA (E. coli) + CMP + H(+)</text>
        <dbReference type="Rhea" id="RHEA:28066"/>
        <dbReference type="ChEBI" id="CHEBI:15378"/>
        <dbReference type="ChEBI" id="CHEBI:58603"/>
        <dbReference type="ChEBI" id="CHEBI:60364"/>
        <dbReference type="ChEBI" id="CHEBI:60377"/>
        <dbReference type="ChEBI" id="CHEBI:85987"/>
        <dbReference type="EC" id="2.4.99.12"/>
    </reaction>
</comment>
<comment type="pathway">
    <text evidence="1 7">Bacterial outer membrane biogenesis; LPS core biosynthesis.</text>
</comment>
<dbReference type="AlphaFoldDB" id="A0A1E5IMK6"/>
<keyword evidence="4 7" id="KW-0808">Transferase</keyword>
<comment type="similarity">
    <text evidence="7">Belongs to the glycosyltransferase group 1 family.</text>
</comment>
<evidence type="ECO:0000256" key="5">
    <source>
        <dbReference type="ARBA" id="ARBA00031445"/>
    </source>
</evidence>
<gene>
    <name evidence="9" type="ORF">ATZ36_13095</name>
</gene>
<sequence length="84" mass="9890">MRRAFDIIKTYMLMLVETELWVIMFYTTARKNVKVVTINGRMSAKSFEGYKKLKFFWTEFAELIDVVIAEDFVFTAGSTREGEE</sequence>
<evidence type="ECO:0000256" key="6">
    <source>
        <dbReference type="ARBA" id="ARBA00049183"/>
    </source>
</evidence>
<proteinExistence type="inferred from homology"/>
<keyword evidence="7" id="KW-0448">Lipopolysaccharide biosynthesis</keyword>
<comment type="caution">
    <text evidence="9">The sequence shown here is derived from an EMBL/GenBank/DDBJ whole genome shotgun (WGS) entry which is preliminary data.</text>
</comment>
<dbReference type="GO" id="GO:0005886">
    <property type="term" value="C:plasma membrane"/>
    <property type="evidence" value="ECO:0007669"/>
    <property type="project" value="UniProtKB-SubCell"/>
</dbReference>
<reference evidence="9 10" key="1">
    <citation type="submission" date="2015-11" db="EMBL/GenBank/DDBJ databases">
        <title>Evidence for parallel genomic evolution in an endosymbiosis of termite gut flagellates.</title>
        <authorList>
            <person name="Zheng H."/>
        </authorList>
    </citation>
    <scope>NUCLEOTIDE SEQUENCE [LARGE SCALE GENOMIC DNA]</scope>
    <source>
        <strain evidence="9 10">CET450</strain>
    </source>
</reference>
<comment type="subcellular location">
    <subcellularLocation>
        <location evidence="7">Cell membrane</location>
    </subcellularLocation>
</comment>
<keyword evidence="7" id="KW-1003">Cell membrane</keyword>
<comment type="function">
    <text evidence="7">Involved in lipopolysaccharide (LPS) biosynthesis. Catalyzes the transfer of 3-deoxy-D-manno-octulosonate (Kdo) residue(s) from CMP-Kdo to lipid IV(A), the tetraacyldisaccharide-1,4'-bisphosphate precursor of lipid A.</text>
</comment>
<dbReference type="Pfam" id="PF04413">
    <property type="entry name" value="Glycos_transf_N"/>
    <property type="match status" value="1"/>
</dbReference>
<evidence type="ECO:0000256" key="4">
    <source>
        <dbReference type="ARBA" id="ARBA00022679"/>
    </source>
</evidence>
<feature type="domain" description="3-deoxy-D-manno-octulosonic-acid transferase N-terminal" evidence="8">
    <location>
        <begin position="1"/>
        <end position="70"/>
    </location>
</feature>
<organism evidence="9 10">
    <name type="scientific">Endomicrobium trichonymphae</name>
    <dbReference type="NCBI Taxonomy" id="1408204"/>
    <lineage>
        <taxon>Bacteria</taxon>
        <taxon>Pseudomonadati</taxon>
        <taxon>Elusimicrobiota</taxon>
        <taxon>Endomicrobiia</taxon>
        <taxon>Endomicrobiales</taxon>
        <taxon>Endomicrobiaceae</taxon>
        <taxon>Candidatus Endomicrobiellum</taxon>
    </lineage>
</organism>
<dbReference type="GO" id="GO:0043842">
    <property type="term" value="F:Kdo transferase activity"/>
    <property type="evidence" value="ECO:0007669"/>
    <property type="project" value="UniProtKB-EC"/>
</dbReference>
<evidence type="ECO:0000259" key="8">
    <source>
        <dbReference type="Pfam" id="PF04413"/>
    </source>
</evidence>
<dbReference type="EC" id="2.4.99.12" evidence="2 7"/>
<dbReference type="Gene3D" id="3.40.50.11720">
    <property type="entry name" value="3-Deoxy-D-manno-octulosonic-acid transferase, N-terminal domain"/>
    <property type="match status" value="1"/>
</dbReference>
<dbReference type="Proteomes" id="UP000095237">
    <property type="component" value="Unassembled WGS sequence"/>
</dbReference>
<evidence type="ECO:0000256" key="1">
    <source>
        <dbReference type="ARBA" id="ARBA00004713"/>
    </source>
</evidence>
<evidence type="ECO:0000256" key="7">
    <source>
        <dbReference type="RuleBase" id="RU365103"/>
    </source>
</evidence>
<evidence type="ECO:0000313" key="10">
    <source>
        <dbReference type="Proteomes" id="UP000095237"/>
    </source>
</evidence>
<evidence type="ECO:0000256" key="3">
    <source>
        <dbReference type="ARBA" id="ARBA00019077"/>
    </source>
</evidence>